<organism evidence="1 2">
    <name type="scientific">Spiromyces aspiralis</name>
    <dbReference type="NCBI Taxonomy" id="68401"/>
    <lineage>
        <taxon>Eukaryota</taxon>
        <taxon>Fungi</taxon>
        <taxon>Fungi incertae sedis</taxon>
        <taxon>Zoopagomycota</taxon>
        <taxon>Kickxellomycotina</taxon>
        <taxon>Kickxellomycetes</taxon>
        <taxon>Kickxellales</taxon>
        <taxon>Kickxellaceae</taxon>
        <taxon>Spiromyces</taxon>
    </lineage>
</organism>
<accession>A0ACC1HPN9</accession>
<proteinExistence type="predicted"/>
<comment type="caution">
    <text evidence="1">The sequence shown here is derived from an EMBL/GenBank/DDBJ whole genome shotgun (WGS) entry which is preliminary data.</text>
</comment>
<keyword evidence="2" id="KW-1185">Reference proteome</keyword>
<feature type="non-terminal residue" evidence="1">
    <location>
        <position position="132"/>
    </location>
</feature>
<evidence type="ECO:0000313" key="2">
    <source>
        <dbReference type="Proteomes" id="UP001145114"/>
    </source>
</evidence>
<sequence length="132" mass="14782">MCVWVAHLDRSTLVVAGRRSMASQAAAPTTKLYINGEFIESQTDTYYDVINPATQEVMTRVPQATPQELEAAARSAQSAFREWKKTSILSRQRKMLDLQYLIRENLDQLAASIVTEQGKVFSDAQGDVMRGL</sequence>
<evidence type="ECO:0000313" key="1">
    <source>
        <dbReference type="EMBL" id="KAJ1678508.1"/>
    </source>
</evidence>
<gene>
    <name evidence="1" type="ORF">EV182_003906</name>
</gene>
<dbReference type="EMBL" id="JAMZIH010001098">
    <property type="protein sequence ID" value="KAJ1678508.1"/>
    <property type="molecule type" value="Genomic_DNA"/>
</dbReference>
<protein>
    <submittedName>
        <fullName evidence="1">Uncharacterized protein</fullName>
    </submittedName>
</protein>
<dbReference type="Proteomes" id="UP001145114">
    <property type="component" value="Unassembled WGS sequence"/>
</dbReference>
<name>A0ACC1HPN9_9FUNG</name>
<reference evidence="1" key="1">
    <citation type="submission" date="2022-06" db="EMBL/GenBank/DDBJ databases">
        <title>Phylogenomic reconstructions and comparative analyses of Kickxellomycotina fungi.</title>
        <authorList>
            <person name="Reynolds N.K."/>
            <person name="Stajich J.E."/>
            <person name="Barry K."/>
            <person name="Grigoriev I.V."/>
            <person name="Crous P."/>
            <person name="Smith M.E."/>
        </authorList>
    </citation>
    <scope>NUCLEOTIDE SEQUENCE</scope>
    <source>
        <strain evidence="1">RSA 2271</strain>
    </source>
</reference>